<dbReference type="CDD" id="cd01144">
    <property type="entry name" value="BtuF"/>
    <property type="match status" value="1"/>
</dbReference>
<evidence type="ECO:0000313" key="3">
    <source>
        <dbReference type="Proteomes" id="UP000177165"/>
    </source>
</evidence>
<name>A0A1G2ARW1_9BACT</name>
<proteinExistence type="predicted"/>
<evidence type="ECO:0000313" key="2">
    <source>
        <dbReference type="EMBL" id="OGY79259.1"/>
    </source>
</evidence>
<dbReference type="PROSITE" id="PS50983">
    <property type="entry name" value="FE_B12_PBP"/>
    <property type="match status" value="1"/>
</dbReference>
<dbReference type="SUPFAM" id="SSF53807">
    <property type="entry name" value="Helical backbone' metal receptor"/>
    <property type="match status" value="1"/>
</dbReference>
<dbReference type="Pfam" id="PF01497">
    <property type="entry name" value="Peripla_BP_2"/>
    <property type="match status" value="1"/>
</dbReference>
<evidence type="ECO:0000259" key="1">
    <source>
        <dbReference type="PROSITE" id="PS50983"/>
    </source>
</evidence>
<feature type="domain" description="Fe/B12 periplasmic-binding" evidence="1">
    <location>
        <begin position="3"/>
        <end position="254"/>
    </location>
</feature>
<dbReference type="PANTHER" id="PTHR42860">
    <property type="entry name" value="VITAMIN B12-BINDING PROTEIN"/>
    <property type="match status" value="1"/>
</dbReference>
<organism evidence="2 3">
    <name type="scientific">Candidatus Kerfeldbacteria bacterium RIFCSPHIGHO2_02_FULL_42_14</name>
    <dbReference type="NCBI Taxonomy" id="1798540"/>
    <lineage>
        <taxon>Bacteria</taxon>
        <taxon>Candidatus Kerfeldiibacteriota</taxon>
    </lineage>
</organism>
<gene>
    <name evidence="2" type="ORF">A3B74_00180</name>
</gene>
<comment type="caution">
    <text evidence="2">The sequence shown here is derived from an EMBL/GenBank/DDBJ whole genome shotgun (WGS) entry which is preliminary data.</text>
</comment>
<sequence>MLRVVSLAPSNTEILYALGCQDNIIAVTKLCDYPEAARQKSHIGTWTETDCDALMKVAPDIILTSYYLPEALRQYTGPGEIYHLHPKTLGDVFESIVEIGSLFGKEQQAQSLVANMKQRFASLAECSAGHNRRFSVYAEEWGNPPMIAGNWVPEILKIAGGVTGLREAGQVSCKLDESQLFLYNPEVILIHWCGRAMRSDVAEVQSRPNWRHLRAVRAGHVFRIDDSLLNRPGPRLVEGAQAVHDVLHALLEGEVSTQYEKKSTRVTFSTIR</sequence>
<dbReference type="InterPro" id="IPR051030">
    <property type="entry name" value="Vitamin_B12-ABC_binding"/>
</dbReference>
<dbReference type="Gene3D" id="3.40.50.1980">
    <property type="entry name" value="Nitrogenase molybdenum iron protein domain"/>
    <property type="match status" value="2"/>
</dbReference>
<dbReference type="PANTHER" id="PTHR42860:SF1">
    <property type="entry name" value="VITAMIN B12-BINDING PROTEIN"/>
    <property type="match status" value="1"/>
</dbReference>
<accession>A0A1G2ARW1</accession>
<dbReference type="InterPro" id="IPR002491">
    <property type="entry name" value="ABC_transptr_periplasmic_BD"/>
</dbReference>
<reference evidence="2 3" key="1">
    <citation type="journal article" date="2016" name="Nat. Commun.">
        <title>Thousands of microbial genomes shed light on interconnected biogeochemical processes in an aquifer system.</title>
        <authorList>
            <person name="Anantharaman K."/>
            <person name="Brown C.T."/>
            <person name="Hug L.A."/>
            <person name="Sharon I."/>
            <person name="Castelle C.J."/>
            <person name="Probst A.J."/>
            <person name="Thomas B.C."/>
            <person name="Singh A."/>
            <person name="Wilkins M.J."/>
            <person name="Karaoz U."/>
            <person name="Brodie E.L."/>
            <person name="Williams K.H."/>
            <person name="Hubbard S.S."/>
            <person name="Banfield J.F."/>
        </authorList>
    </citation>
    <scope>NUCLEOTIDE SEQUENCE [LARGE SCALE GENOMIC DNA]</scope>
</reference>
<dbReference type="EMBL" id="MHKB01000009">
    <property type="protein sequence ID" value="OGY79259.1"/>
    <property type="molecule type" value="Genomic_DNA"/>
</dbReference>
<dbReference type="AlphaFoldDB" id="A0A1G2ARW1"/>
<protein>
    <recommendedName>
        <fullName evidence="1">Fe/B12 periplasmic-binding domain-containing protein</fullName>
    </recommendedName>
</protein>
<dbReference type="Proteomes" id="UP000177165">
    <property type="component" value="Unassembled WGS sequence"/>
</dbReference>